<organism evidence="5 6">
    <name type="scientific">Candidozyma haemuli</name>
    <dbReference type="NCBI Taxonomy" id="45357"/>
    <lineage>
        <taxon>Eukaryota</taxon>
        <taxon>Fungi</taxon>
        <taxon>Dikarya</taxon>
        <taxon>Ascomycota</taxon>
        <taxon>Saccharomycotina</taxon>
        <taxon>Pichiomycetes</taxon>
        <taxon>Metschnikowiaceae</taxon>
        <taxon>Candidozyma</taxon>
    </lineage>
</organism>
<dbReference type="GO" id="GO:0005524">
    <property type="term" value="F:ATP binding"/>
    <property type="evidence" value="ECO:0007669"/>
    <property type="project" value="UniProtKB-KW"/>
</dbReference>
<dbReference type="Gene3D" id="3.40.50.300">
    <property type="entry name" value="P-loop containing nucleotide triphosphate hydrolases"/>
    <property type="match status" value="1"/>
</dbReference>
<keyword evidence="1" id="KW-0235">DNA replication</keyword>
<dbReference type="SMART" id="SM00382">
    <property type="entry name" value="AAA"/>
    <property type="match status" value="1"/>
</dbReference>
<evidence type="ECO:0000313" key="6">
    <source>
        <dbReference type="Proteomes" id="UP000244309"/>
    </source>
</evidence>
<comment type="caution">
    <text evidence="5">The sequence shown here is derived from an EMBL/GenBank/DDBJ whole genome shotgun (WGS) entry which is preliminary data.</text>
</comment>
<dbReference type="GO" id="GO:0016887">
    <property type="term" value="F:ATP hydrolysis activity"/>
    <property type="evidence" value="ECO:0007669"/>
    <property type="project" value="InterPro"/>
</dbReference>
<keyword evidence="2" id="KW-0547">Nucleotide-binding</keyword>
<evidence type="ECO:0000256" key="1">
    <source>
        <dbReference type="ARBA" id="ARBA00022705"/>
    </source>
</evidence>
<proteinExistence type="predicted"/>
<sequence>MEFDIQGSMLFRPQAEEPINIEDSLLFGSSQVQPESQIFEDRSDKGFKKAKLTNGRQILLKKRMPKHVAVDYSDSFLDMDKLHAQVEKRKKVREATDEVRRTRVKESAVSKSPQTFAANGVWTEKYRPSTYFQLCPAGNERQYRTVMHWLRDKQREKKILLVHGPAGVGKTSAAHCLASQAGFGTYEVNAANALDDSGSSSASAYGRQLSTLRLRMKNALFTNDVMSPGKPTCLIVDEIDCAANANDLVRVLTGLIQSKKQPVTRPIICIANDAFSGKAMEKLRPFCELVAFRRPVASSGPGKSQRVNLNAQKAVKQHLMEISEKEGLGMDRREITDVFETCEGDMRACINQMQFSGRKLDKALFVGASTVYASKDKNVSWFTLVDRLFARNSKLSKNEDALDVFDMLLSGEGNAMGSLDKVVRGCFNRYLEATHLQDDSVLRPADISDWLFYYDHFNYHSDPAGYSTLAALKFWSLFSEIDPPRNQECVIVPNAKNLDFEAMEAGKQNSAVLETFSANLPISMKLSCSSSKGFFACHFLPILETILSPDTGSARVKSTMQKHEKRNIEKIASLIKLFDMRLETTKNVETSSVTYAFGPNIDPITIYDTGSAPVTSEQKNRRLNSRRKWLFPLIKAEMDLATANNLKRVATRAAPEVKKVKRPKLLSAPDHFKIPDKDADKQEELTATQAKEQHEATRIWVKYHEGFSNAVRKNIGWMDLWA</sequence>
<dbReference type="GO" id="GO:0006260">
    <property type="term" value="P:DNA replication"/>
    <property type="evidence" value="ECO:0007669"/>
    <property type="project" value="UniProtKB-KW"/>
</dbReference>
<dbReference type="VEuPathDB" id="FungiDB:CXQ85_004607"/>
<name>A0A2V1AVX5_9ASCO</name>
<dbReference type="Proteomes" id="UP000244309">
    <property type="component" value="Unassembled WGS sequence"/>
</dbReference>
<keyword evidence="3" id="KW-0067">ATP-binding</keyword>
<dbReference type="GeneID" id="37009937"/>
<dbReference type="RefSeq" id="XP_025342882.1">
    <property type="nucleotide sequence ID" value="XM_025488220.1"/>
</dbReference>
<evidence type="ECO:0000256" key="2">
    <source>
        <dbReference type="ARBA" id="ARBA00022741"/>
    </source>
</evidence>
<evidence type="ECO:0000256" key="3">
    <source>
        <dbReference type="ARBA" id="ARBA00022840"/>
    </source>
</evidence>
<dbReference type="SUPFAM" id="SSF52540">
    <property type="entry name" value="P-loop containing nucleoside triphosphate hydrolases"/>
    <property type="match status" value="1"/>
</dbReference>
<dbReference type="OrthoDB" id="2195431at2759"/>
<accession>A0A2V1AVX5</accession>
<evidence type="ECO:0000259" key="4">
    <source>
        <dbReference type="SMART" id="SM00382"/>
    </source>
</evidence>
<feature type="domain" description="AAA+ ATPase" evidence="4">
    <location>
        <begin position="156"/>
        <end position="296"/>
    </location>
</feature>
<dbReference type="PANTHER" id="PTHR23389:SF3">
    <property type="entry name" value="CHROMOSOME TRANSMISSION FIDELITY PROTEIN 18 HOMOLOG"/>
    <property type="match status" value="1"/>
</dbReference>
<dbReference type="Pfam" id="PF00004">
    <property type="entry name" value="AAA"/>
    <property type="match status" value="1"/>
</dbReference>
<keyword evidence="6" id="KW-1185">Reference proteome</keyword>
<dbReference type="GO" id="GO:0005634">
    <property type="term" value="C:nucleus"/>
    <property type="evidence" value="ECO:0007669"/>
    <property type="project" value="TreeGrafter"/>
</dbReference>
<dbReference type="CDD" id="cd18140">
    <property type="entry name" value="HLD_clamp_RFC"/>
    <property type="match status" value="1"/>
</dbReference>
<dbReference type="GO" id="GO:0003677">
    <property type="term" value="F:DNA binding"/>
    <property type="evidence" value="ECO:0007669"/>
    <property type="project" value="TreeGrafter"/>
</dbReference>
<dbReference type="InterPro" id="IPR047854">
    <property type="entry name" value="RFC_lid"/>
</dbReference>
<reference evidence="5 6" key="1">
    <citation type="submission" date="2017-12" db="EMBL/GenBank/DDBJ databases">
        <title>Genome Sequence of a Multidrug-Resistant Candida haemulonii Isolate from a Patient with Chronic Leg Ulcers in Israel.</title>
        <authorList>
            <person name="Chow N.A."/>
            <person name="Gade L."/>
            <person name="Batra D."/>
            <person name="Rowe L.A."/>
            <person name="Ben-Ami R."/>
            <person name="Loparev V.N."/>
            <person name="Litvintseva A.P."/>
        </authorList>
    </citation>
    <scope>NUCLEOTIDE SEQUENCE [LARGE SCALE GENOMIC DNA]</scope>
    <source>
        <strain evidence="5 6">B11899</strain>
    </source>
</reference>
<dbReference type="AlphaFoldDB" id="A0A2V1AVX5"/>
<dbReference type="InterPro" id="IPR003959">
    <property type="entry name" value="ATPase_AAA_core"/>
</dbReference>
<dbReference type="Gene3D" id="1.10.8.60">
    <property type="match status" value="1"/>
</dbReference>
<gene>
    <name evidence="5" type="ORF">CXQ85_004607</name>
</gene>
<dbReference type="InterPro" id="IPR027417">
    <property type="entry name" value="P-loop_NTPase"/>
</dbReference>
<dbReference type="PANTHER" id="PTHR23389">
    <property type="entry name" value="CHROMOSOME TRANSMISSION FIDELITY FACTOR 18"/>
    <property type="match status" value="1"/>
</dbReference>
<dbReference type="STRING" id="45357.A0A2V1AVX5"/>
<dbReference type="EMBL" id="PKFO01000006">
    <property type="protein sequence ID" value="PVH21942.1"/>
    <property type="molecule type" value="Genomic_DNA"/>
</dbReference>
<evidence type="ECO:0000313" key="5">
    <source>
        <dbReference type="EMBL" id="PVH21942.1"/>
    </source>
</evidence>
<dbReference type="InterPro" id="IPR003593">
    <property type="entry name" value="AAA+_ATPase"/>
</dbReference>
<dbReference type="CDD" id="cd00009">
    <property type="entry name" value="AAA"/>
    <property type="match status" value="1"/>
</dbReference>
<protein>
    <recommendedName>
        <fullName evidence="4">AAA+ ATPase domain-containing protein</fullName>
    </recommendedName>
</protein>